<dbReference type="Proteomes" id="UP001595457">
    <property type="component" value="Unassembled WGS sequence"/>
</dbReference>
<proteinExistence type="predicted"/>
<organism evidence="2 3">
    <name type="scientific">Azotobacter bryophylli</name>
    <dbReference type="NCBI Taxonomy" id="1986537"/>
    <lineage>
        <taxon>Bacteria</taxon>
        <taxon>Pseudomonadati</taxon>
        <taxon>Pseudomonadota</taxon>
        <taxon>Gammaproteobacteria</taxon>
        <taxon>Pseudomonadales</taxon>
        <taxon>Pseudomonadaceae</taxon>
        <taxon>Azotobacter</taxon>
    </lineage>
</organism>
<dbReference type="NCBIfam" id="NF041729">
    <property type="entry name" value="PA1414_fam"/>
    <property type="match status" value="1"/>
</dbReference>
<dbReference type="EMBL" id="JBHRSJ010000035">
    <property type="protein sequence ID" value="MFC2974523.1"/>
    <property type="molecule type" value="Genomic_DNA"/>
</dbReference>
<keyword evidence="3" id="KW-1185">Reference proteome</keyword>
<gene>
    <name evidence="2" type="ORF">ACFOJE_20205</name>
</gene>
<evidence type="ECO:0000313" key="3">
    <source>
        <dbReference type="Proteomes" id="UP001595457"/>
    </source>
</evidence>
<protein>
    <submittedName>
        <fullName evidence="2">PA1414 family protein</fullName>
    </submittedName>
</protein>
<evidence type="ECO:0000313" key="2">
    <source>
        <dbReference type="EMBL" id="MFC2974523.1"/>
    </source>
</evidence>
<name>A0ABV7AZR9_9GAMM</name>
<sequence>MNPFHRLLAHLAALFAPSPSERLQPIPIPSEERRRLAEERARRR</sequence>
<evidence type="ECO:0000256" key="1">
    <source>
        <dbReference type="SAM" id="MobiDB-lite"/>
    </source>
</evidence>
<feature type="compositionally biased region" description="Basic and acidic residues" evidence="1">
    <location>
        <begin position="30"/>
        <end position="44"/>
    </location>
</feature>
<reference evidence="3" key="1">
    <citation type="journal article" date="2019" name="Int. J. Syst. Evol. Microbiol.">
        <title>The Global Catalogue of Microorganisms (GCM) 10K type strain sequencing project: providing services to taxonomists for standard genome sequencing and annotation.</title>
        <authorList>
            <consortium name="The Broad Institute Genomics Platform"/>
            <consortium name="The Broad Institute Genome Sequencing Center for Infectious Disease"/>
            <person name="Wu L."/>
            <person name="Ma J."/>
        </authorList>
    </citation>
    <scope>NUCLEOTIDE SEQUENCE [LARGE SCALE GENOMIC DNA]</scope>
    <source>
        <strain evidence="3">KCTC 62195</strain>
    </source>
</reference>
<dbReference type="InterPro" id="IPR049792">
    <property type="entry name" value="PA1414-like"/>
</dbReference>
<accession>A0ABV7AZR9</accession>
<comment type="caution">
    <text evidence="2">The sequence shown here is derived from an EMBL/GenBank/DDBJ whole genome shotgun (WGS) entry which is preliminary data.</text>
</comment>
<feature type="region of interest" description="Disordered" evidence="1">
    <location>
        <begin position="20"/>
        <end position="44"/>
    </location>
</feature>
<dbReference type="RefSeq" id="WP_377816764.1">
    <property type="nucleotide sequence ID" value="NZ_JBHRSJ010000035.1"/>
</dbReference>